<evidence type="ECO:0000313" key="2">
    <source>
        <dbReference type="Proteomes" id="UP000789901"/>
    </source>
</evidence>
<dbReference type="Proteomes" id="UP000789901">
    <property type="component" value="Unassembled WGS sequence"/>
</dbReference>
<accession>A0ABN7W660</accession>
<feature type="non-terminal residue" evidence="1">
    <location>
        <position position="1"/>
    </location>
</feature>
<dbReference type="EMBL" id="CAJVQB010032113">
    <property type="protein sequence ID" value="CAG8817883.1"/>
    <property type="molecule type" value="Genomic_DNA"/>
</dbReference>
<comment type="caution">
    <text evidence="1">The sequence shown here is derived from an EMBL/GenBank/DDBJ whole genome shotgun (WGS) entry which is preliminary data.</text>
</comment>
<gene>
    <name evidence="1" type="ORF">GMARGA_LOCUS26911</name>
</gene>
<evidence type="ECO:0000313" key="1">
    <source>
        <dbReference type="EMBL" id="CAG8817883.1"/>
    </source>
</evidence>
<protein>
    <submittedName>
        <fullName evidence="1">15135_t:CDS:1</fullName>
    </submittedName>
</protein>
<organism evidence="1 2">
    <name type="scientific">Gigaspora margarita</name>
    <dbReference type="NCBI Taxonomy" id="4874"/>
    <lineage>
        <taxon>Eukaryota</taxon>
        <taxon>Fungi</taxon>
        <taxon>Fungi incertae sedis</taxon>
        <taxon>Mucoromycota</taxon>
        <taxon>Glomeromycotina</taxon>
        <taxon>Glomeromycetes</taxon>
        <taxon>Diversisporales</taxon>
        <taxon>Gigasporaceae</taxon>
        <taxon>Gigaspora</taxon>
    </lineage>
</organism>
<reference evidence="1 2" key="1">
    <citation type="submission" date="2021-06" db="EMBL/GenBank/DDBJ databases">
        <authorList>
            <person name="Kallberg Y."/>
            <person name="Tangrot J."/>
            <person name="Rosling A."/>
        </authorList>
    </citation>
    <scope>NUCLEOTIDE SEQUENCE [LARGE SCALE GENOMIC DNA]</scope>
    <source>
        <strain evidence="1 2">120-4 pot B 10/14</strain>
    </source>
</reference>
<sequence length="78" mass="9387">DNLMKVQTERILPYNKISPNLYSKEHAQQDWLLVEEPNYYVIEPSSLIQKIKVWLKDQQQPLYFDLSINEILYNFNGQ</sequence>
<proteinExistence type="predicted"/>
<name>A0ABN7W660_GIGMA</name>
<keyword evidence="2" id="KW-1185">Reference proteome</keyword>